<name>A0A9Q0LGB7_ANAIG</name>
<accession>A0A9Q0LGB7</accession>
<organism evidence="1 2">
    <name type="scientific">Anaeramoeba ignava</name>
    <name type="common">Anaerobic marine amoeba</name>
    <dbReference type="NCBI Taxonomy" id="1746090"/>
    <lineage>
        <taxon>Eukaryota</taxon>
        <taxon>Metamonada</taxon>
        <taxon>Anaeramoebidae</taxon>
        <taxon>Anaeramoeba</taxon>
    </lineage>
</organism>
<protein>
    <submittedName>
        <fullName evidence="1">Uncharacterized protein</fullName>
    </submittedName>
</protein>
<sequence length="181" mass="21614">MIFEFNLEPFQVQDFIQNIKFSTKTFFNDCFEFNANYQKNIEINKSGNFGFKMVSFRKETLFKFSLKNSNQINSHLISNLTKNIQIGSKVDYDLNTKLLRKSFGFSTNFFQNLFQLKIQNLFQLKIQNLFQLKIQDDGLLKSNLETQIEKFNLKFYLQFLVFPFFSDPQFKTSICFYGKDF</sequence>
<reference evidence="1" key="1">
    <citation type="submission" date="2022-10" db="EMBL/GenBank/DDBJ databases">
        <title>Novel sulphate-reducing endosymbionts in the free-living metamonad Anaeramoeba.</title>
        <authorList>
            <person name="Jerlstrom-Hultqvist J."/>
            <person name="Cepicka I."/>
            <person name="Gallot-Lavallee L."/>
            <person name="Salas-Leiva D."/>
            <person name="Curtis B.A."/>
            <person name="Zahonova K."/>
            <person name="Pipaliya S."/>
            <person name="Dacks J."/>
            <person name="Roger A.J."/>
        </authorList>
    </citation>
    <scope>NUCLEOTIDE SEQUENCE</scope>
    <source>
        <strain evidence="1">BMAN</strain>
    </source>
</reference>
<keyword evidence="2" id="KW-1185">Reference proteome</keyword>
<evidence type="ECO:0000313" key="1">
    <source>
        <dbReference type="EMBL" id="KAJ5071325.1"/>
    </source>
</evidence>
<dbReference type="EMBL" id="JAPDFW010000089">
    <property type="protein sequence ID" value="KAJ5071325.1"/>
    <property type="molecule type" value="Genomic_DNA"/>
</dbReference>
<dbReference type="Proteomes" id="UP001149090">
    <property type="component" value="Unassembled WGS sequence"/>
</dbReference>
<proteinExistence type="predicted"/>
<gene>
    <name evidence="1" type="ORF">M0811_10387</name>
</gene>
<dbReference type="AlphaFoldDB" id="A0A9Q0LGB7"/>
<comment type="caution">
    <text evidence="1">The sequence shown here is derived from an EMBL/GenBank/DDBJ whole genome shotgun (WGS) entry which is preliminary data.</text>
</comment>
<evidence type="ECO:0000313" key="2">
    <source>
        <dbReference type="Proteomes" id="UP001149090"/>
    </source>
</evidence>